<protein>
    <submittedName>
        <fullName evidence="2">HNH endonuclease</fullName>
    </submittedName>
</protein>
<dbReference type="GO" id="GO:0004519">
    <property type="term" value="F:endonuclease activity"/>
    <property type="evidence" value="ECO:0007669"/>
    <property type="project" value="UniProtKB-KW"/>
</dbReference>
<name>A0ABT7V5F8_9ACTN</name>
<keyword evidence="2" id="KW-0255">Endonuclease</keyword>
<dbReference type="EMBL" id="JAUDEA010000019">
    <property type="protein sequence ID" value="MDM8271834.1"/>
    <property type="molecule type" value="Genomic_DNA"/>
</dbReference>
<dbReference type="Pfam" id="PF13391">
    <property type="entry name" value="HNH_2"/>
    <property type="match status" value="1"/>
</dbReference>
<dbReference type="InterPro" id="IPR003615">
    <property type="entry name" value="HNH_nuc"/>
</dbReference>
<dbReference type="RefSeq" id="WP_289511911.1">
    <property type="nucleotide sequence ID" value="NZ_JAUDEA010000019.1"/>
</dbReference>
<evidence type="ECO:0000313" key="2">
    <source>
        <dbReference type="EMBL" id="MDM8271834.1"/>
    </source>
</evidence>
<reference evidence="2 3" key="3">
    <citation type="submission" date="2023-06" db="EMBL/GenBank/DDBJ databases">
        <authorList>
            <person name="Zeman M."/>
            <person name="Kubasova T."/>
            <person name="Jahodarova E."/>
            <person name="Nykrynova M."/>
            <person name="Rychlik I."/>
        </authorList>
    </citation>
    <scope>NUCLEOTIDE SEQUENCE [LARGE SCALE GENOMIC DNA]</scope>
    <source>
        <strain evidence="2 3">153_Feed</strain>
    </source>
</reference>
<evidence type="ECO:0000259" key="1">
    <source>
        <dbReference type="Pfam" id="PF13391"/>
    </source>
</evidence>
<keyword evidence="2" id="KW-0540">Nuclease</keyword>
<sequence>MAADTHFLSTQEKGIRRYSDREPIWLEDGTWIFDYAAYDGEDRGQCYNSSLINCLVDGIPVGVINVDRNGRDYRVLGLAFVERFNSATRMFTLHGPVTRDNEAQGLFAAPGLDELSEDERRIVIDYDGLDDRRIVEVRQIRREQQGRFRSELLNAYNGTCAITGTDVPEVLQAAHINPYRGKKSQIVNNGILLRADLHLLFDAFLVSIEPDTLSVSLSDRLSNTIYHQYINRRLAIPTQSALAPSRELLAVHYRQFKRENRILAS</sequence>
<evidence type="ECO:0000313" key="3">
    <source>
        <dbReference type="Proteomes" id="UP001529256"/>
    </source>
</evidence>
<reference evidence="2 3" key="2">
    <citation type="submission" date="2023-06" db="EMBL/GenBank/DDBJ databases">
        <title>Identification and characterization of horizontal gene transfer across gut microbiota members of farm animals based on homology search.</title>
        <authorList>
            <person name="Schwarzerova J."/>
            <person name="Nykrynova M."/>
            <person name="Jureckova K."/>
            <person name="Cejkova D."/>
            <person name="Rychlik I."/>
        </authorList>
    </citation>
    <scope>NUCLEOTIDE SEQUENCE [LARGE SCALE GENOMIC DNA]</scope>
    <source>
        <strain evidence="2 3">153_Feed</strain>
    </source>
</reference>
<feature type="domain" description="HNH nuclease" evidence="1">
    <location>
        <begin position="160"/>
        <end position="209"/>
    </location>
</feature>
<keyword evidence="2" id="KW-0378">Hydrolase</keyword>
<proteinExistence type="predicted"/>
<organism evidence="2 3">
    <name type="scientific">Thermophilibacter provencensis</name>
    <dbReference type="NCBI Taxonomy" id="1852386"/>
    <lineage>
        <taxon>Bacteria</taxon>
        <taxon>Bacillati</taxon>
        <taxon>Actinomycetota</taxon>
        <taxon>Coriobacteriia</taxon>
        <taxon>Coriobacteriales</taxon>
        <taxon>Atopobiaceae</taxon>
        <taxon>Thermophilibacter</taxon>
    </lineage>
</organism>
<reference evidence="3" key="1">
    <citation type="submission" date="2023-06" db="EMBL/GenBank/DDBJ databases">
        <title>Identification and characterization of horizontal gene transfer across gut microbiota members of farm animals based on homology search.</title>
        <authorList>
            <person name="Zeman M."/>
            <person name="Kubasova T."/>
            <person name="Jahodarova E."/>
            <person name="Nykrynova M."/>
            <person name="Rychlik I."/>
        </authorList>
    </citation>
    <scope>NUCLEOTIDE SEQUENCE [LARGE SCALE GENOMIC DNA]</scope>
    <source>
        <strain evidence="3">153_Feed</strain>
    </source>
</reference>
<gene>
    <name evidence="2" type="ORF">QUW25_09170</name>
</gene>
<dbReference type="Proteomes" id="UP001529256">
    <property type="component" value="Unassembled WGS sequence"/>
</dbReference>
<comment type="caution">
    <text evidence="2">The sequence shown here is derived from an EMBL/GenBank/DDBJ whole genome shotgun (WGS) entry which is preliminary data.</text>
</comment>
<accession>A0ABT7V5F8</accession>
<keyword evidence="3" id="KW-1185">Reference proteome</keyword>